<proteinExistence type="predicted"/>
<dbReference type="Proteomes" id="UP001163644">
    <property type="component" value="Chromosome"/>
</dbReference>
<reference evidence="1" key="1">
    <citation type="submission" date="2019-02" db="EMBL/GenBank/DDBJ databases">
        <authorList>
            <person name="Lutz S."/>
            <person name="Schori C."/>
            <person name="Ahrens C.H."/>
            <person name="Gueguen E."/>
        </authorList>
    </citation>
    <scope>NUCLEOTIDE SEQUENCE</scope>
    <source>
        <strain evidence="1">Psy35</strain>
    </source>
</reference>
<name>A0AA46W1G3_PSEVI</name>
<evidence type="ECO:0000313" key="2">
    <source>
        <dbReference type="Proteomes" id="UP001163644"/>
    </source>
</evidence>
<organism evidence="1 2">
    <name type="scientific">Pseudomonas viridiflava</name>
    <name type="common">Phytomonas viridiflava</name>
    <dbReference type="NCBI Taxonomy" id="33069"/>
    <lineage>
        <taxon>Bacteria</taxon>
        <taxon>Pseudomonadati</taxon>
        <taxon>Pseudomonadota</taxon>
        <taxon>Gammaproteobacteria</taxon>
        <taxon>Pseudomonadales</taxon>
        <taxon>Pseudomonadaceae</taxon>
        <taxon>Pseudomonas</taxon>
    </lineage>
</organism>
<gene>
    <name evidence="1" type="ORF">EZZ81_26475</name>
</gene>
<sequence>MDNREITLIRNGAQEKATVFYDTEQPSIIFKFKNFEKICHGENLFSCFIKLRQELPEIKFLCKGAKRNVHPSRMSSQMSAGLMAYELETGKQARRENLVNIFDYEEESLTNEPATQSEYYKNWLESLR</sequence>
<dbReference type="EMBL" id="CP036495">
    <property type="protein sequence ID" value="UZA71585.1"/>
    <property type="molecule type" value="Genomic_DNA"/>
</dbReference>
<dbReference type="RefSeq" id="WP_122517115.1">
    <property type="nucleotide sequence ID" value="NZ_CP036495.1"/>
</dbReference>
<accession>A0AA46W1G3</accession>
<evidence type="ECO:0000313" key="1">
    <source>
        <dbReference type="EMBL" id="UZA71585.1"/>
    </source>
</evidence>
<dbReference type="AlphaFoldDB" id="A0AA46W1G3"/>
<protein>
    <submittedName>
        <fullName evidence="1">Uncharacterized protein</fullName>
    </submittedName>
</protein>